<proteinExistence type="predicted"/>
<reference evidence="1" key="1">
    <citation type="submission" date="2023-03" db="EMBL/GenBank/DDBJ databases">
        <title>Massive genome expansion in bonnet fungi (Mycena s.s.) driven by repeated elements and novel gene families across ecological guilds.</title>
        <authorList>
            <consortium name="Lawrence Berkeley National Laboratory"/>
            <person name="Harder C.B."/>
            <person name="Miyauchi S."/>
            <person name="Viragh M."/>
            <person name="Kuo A."/>
            <person name="Thoen E."/>
            <person name="Andreopoulos B."/>
            <person name="Lu D."/>
            <person name="Skrede I."/>
            <person name="Drula E."/>
            <person name="Henrissat B."/>
            <person name="Morin E."/>
            <person name="Kohler A."/>
            <person name="Barry K."/>
            <person name="LaButti K."/>
            <person name="Morin E."/>
            <person name="Salamov A."/>
            <person name="Lipzen A."/>
            <person name="Mereny Z."/>
            <person name="Hegedus B."/>
            <person name="Baldrian P."/>
            <person name="Stursova M."/>
            <person name="Weitz H."/>
            <person name="Taylor A."/>
            <person name="Grigoriev I.V."/>
            <person name="Nagy L.G."/>
            <person name="Martin F."/>
            <person name="Kauserud H."/>
        </authorList>
    </citation>
    <scope>NUCLEOTIDE SEQUENCE</scope>
    <source>
        <strain evidence="1">9284</strain>
    </source>
</reference>
<keyword evidence="2" id="KW-1185">Reference proteome</keyword>
<evidence type="ECO:0000313" key="1">
    <source>
        <dbReference type="EMBL" id="KAJ7617994.1"/>
    </source>
</evidence>
<name>A0AAD7BE06_9AGAR</name>
<gene>
    <name evidence="1" type="ORF">FB45DRAFT_933082</name>
</gene>
<dbReference type="Proteomes" id="UP001221142">
    <property type="component" value="Unassembled WGS sequence"/>
</dbReference>
<organism evidence="1 2">
    <name type="scientific">Roridomyces roridus</name>
    <dbReference type="NCBI Taxonomy" id="1738132"/>
    <lineage>
        <taxon>Eukaryota</taxon>
        <taxon>Fungi</taxon>
        <taxon>Dikarya</taxon>
        <taxon>Basidiomycota</taxon>
        <taxon>Agaricomycotina</taxon>
        <taxon>Agaricomycetes</taxon>
        <taxon>Agaricomycetidae</taxon>
        <taxon>Agaricales</taxon>
        <taxon>Marasmiineae</taxon>
        <taxon>Mycenaceae</taxon>
        <taxon>Roridomyces</taxon>
    </lineage>
</organism>
<evidence type="ECO:0000313" key="2">
    <source>
        <dbReference type="Proteomes" id="UP001221142"/>
    </source>
</evidence>
<dbReference type="AlphaFoldDB" id="A0AAD7BE06"/>
<accession>A0AAD7BE06</accession>
<sequence length="161" mass="17477">MSVTPTASRERIVLFYPYFLSGARALTPVELHPGPPTFANNPEILSLSGLFQAEVDPGLCDRCSNRYYHHPTLPDVVFTLFMACTHTAPDSPALHPNKAVASLLHPKIKHKTCRGSVIVVKHAHTHVPGSCVSSRKLPIVDVLESDIPHLNVLVAHNAAAP</sequence>
<protein>
    <submittedName>
        <fullName evidence="1">Uncharacterized protein</fullName>
    </submittedName>
</protein>
<dbReference type="EMBL" id="JARKIF010000020">
    <property type="protein sequence ID" value="KAJ7617994.1"/>
    <property type="molecule type" value="Genomic_DNA"/>
</dbReference>
<comment type="caution">
    <text evidence="1">The sequence shown here is derived from an EMBL/GenBank/DDBJ whole genome shotgun (WGS) entry which is preliminary data.</text>
</comment>